<organism evidence="2 3">
    <name type="scientific">Drosophila lebanonensis</name>
    <name type="common">Fruit fly</name>
    <name type="synonym">Scaptodrosophila lebanonensis</name>
    <dbReference type="NCBI Taxonomy" id="7225"/>
    <lineage>
        <taxon>Eukaryota</taxon>
        <taxon>Metazoa</taxon>
        <taxon>Ecdysozoa</taxon>
        <taxon>Arthropoda</taxon>
        <taxon>Hexapoda</taxon>
        <taxon>Insecta</taxon>
        <taxon>Pterygota</taxon>
        <taxon>Neoptera</taxon>
        <taxon>Endopterygota</taxon>
        <taxon>Diptera</taxon>
        <taxon>Brachycera</taxon>
        <taxon>Muscomorpha</taxon>
        <taxon>Ephydroidea</taxon>
        <taxon>Drosophilidae</taxon>
        <taxon>Scaptodrosophila</taxon>
    </lineage>
</organism>
<gene>
    <name evidence="3" type="primary">LOC115631380</name>
</gene>
<evidence type="ECO:0000256" key="1">
    <source>
        <dbReference type="SAM" id="SignalP"/>
    </source>
</evidence>
<evidence type="ECO:0000313" key="2">
    <source>
        <dbReference type="Proteomes" id="UP000504634"/>
    </source>
</evidence>
<accession>A0A6J2U9U3</accession>
<feature type="signal peptide" evidence="1">
    <location>
        <begin position="1"/>
        <end position="20"/>
    </location>
</feature>
<dbReference type="RefSeq" id="XP_030383962.1">
    <property type="nucleotide sequence ID" value="XM_030528102.1"/>
</dbReference>
<evidence type="ECO:0000313" key="3">
    <source>
        <dbReference type="RefSeq" id="XP_030383962.1"/>
    </source>
</evidence>
<name>A0A6J2U9U3_DROLE</name>
<dbReference type="Proteomes" id="UP000504634">
    <property type="component" value="Unplaced"/>
</dbReference>
<dbReference type="GeneID" id="115631380"/>
<protein>
    <submittedName>
        <fullName evidence="3">Uncharacterized protein LOC115631380</fullName>
    </submittedName>
</protein>
<keyword evidence="2" id="KW-1185">Reference proteome</keyword>
<reference evidence="3" key="1">
    <citation type="submission" date="2025-08" db="UniProtKB">
        <authorList>
            <consortium name="RefSeq"/>
        </authorList>
    </citation>
    <scope>IDENTIFICATION</scope>
    <source>
        <strain evidence="3">11010-0011.00</strain>
        <tissue evidence="3">Whole body</tissue>
    </source>
</reference>
<feature type="chain" id="PRO_5026879353" evidence="1">
    <location>
        <begin position="21"/>
        <end position="197"/>
    </location>
</feature>
<dbReference type="AlphaFoldDB" id="A0A6J2U9U3"/>
<proteinExistence type="predicted"/>
<keyword evidence="1" id="KW-0732">Signal</keyword>
<dbReference type="OrthoDB" id="7972585at2759"/>
<sequence length="197" mass="21069">MKLTLSALLVGLCLAAVAQAGTILGPEPFEYVGEDFASGIVDPETEGLFYGMYWILKGSLKTVLGMRCTVKEVGNVVNASNTFLTKTETCGGDVSAQVKALIGTVNKIVSTSKGFSTINTTYCLKESDNHSGWKCFWKMLASSITLTNELKNAVSQIVKLPTTGAGTSTCLNSAVFELSFYYTQFPAQVKACKSIKS</sequence>